<evidence type="ECO:0000256" key="5">
    <source>
        <dbReference type="RuleBase" id="RU363041"/>
    </source>
</evidence>
<reference evidence="6 7" key="1">
    <citation type="submission" date="2021-08" db="EMBL/GenBank/DDBJ databases">
        <title>Devosia salina sp. nov., isolated from the South China Sea sediment.</title>
        <authorList>
            <person name="Zhou Z."/>
        </authorList>
    </citation>
    <scope>NUCLEOTIDE SEQUENCE [LARGE SCALE GENOMIC DNA]</scope>
    <source>
        <strain evidence="6 7">SCS-3</strain>
    </source>
</reference>
<dbReference type="Pfam" id="PF01925">
    <property type="entry name" value="TauE"/>
    <property type="match status" value="1"/>
</dbReference>
<keyword evidence="4 5" id="KW-0472">Membrane</keyword>
<evidence type="ECO:0000313" key="6">
    <source>
        <dbReference type="EMBL" id="QYO76012.1"/>
    </source>
</evidence>
<feature type="transmembrane region" description="Helical" evidence="5">
    <location>
        <begin position="132"/>
        <end position="156"/>
    </location>
</feature>
<evidence type="ECO:0000256" key="4">
    <source>
        <dbReference type="ARBA" id="ARBA00023136"/>
    </source>
</evidence>
<name>A0ABX8WH10_9HYPH</name>
<feature type="transmembrane region" description="Helical" evidence="5">
    <location>
        <begin position="199"/>
        <end position="219"/>
    </location>
</feature>
<organism evidence="6 7">
    <name type="scientific">Devosia salina</name>
    <dbReference type="NCBI Taxonomy" id="2860336"/>
    <lineage>
        <taxon>Bacteria</taxon>
        <taxon>Pseudomonadati</taxon>
        <taxon>Pseudomonadota</taxon>
        <taxon>Alphaproteobacteria</taxon>
        <taxon>Hyphomicrobiales</taxon>
        <taxon>Devosiaceae</taxon>
        <taxon>Devosia</taxon>
    </lineage>
</organism>
<dbReference type="Proteomes" id="UP000825799">
    <property type="component" value="Chromosome"/>
</dbReference>
<comment type="similarity">
    <text evidence="5">Belongs to the 4-toluene sulfonate uptake permease (TSUP) (TC 2.A.102) family.</text>
</comment>
<protein>
    <recommendedName>
        <fullName evidence="5">Probable membrane transporter protein</fullName>
    </recommendedName>
</protein>
<dbReference type="InterPro" id="IPR002781">
    <property type="entry name" value="TM_pro_TauE-like"/>
</dbReference>
<evidence type="ECO:0000256" key="3">
    <source>
        <dbReference type="ARBA" id="ARBA00022989"/>
    </source>
</evidence>
<keyword evidence="5" id="KW-1003">Cell membrane</keyword>
<comment type="subcellular location">
    <subcellularLocation>
        <location evidence="5">Cell membrane</location>
        <topology evidence="5">Multi-pass membrane protein</topology>
    </subcellularLocation>
    <subcellularLocation>
        <location evidence="1">Membrane</location>
        <topology evidence="1">Multi-pass membrane protein</topology>
    </subcellularLocation>
</comment>
<feature type="transmembrane region" description="Helical" evidence="5">
    <location>
        <begin position="76"/>
        <end position="96"/>
    </location>
</feature>
<dbReference type="EMBL" id="CP080590">
    <property type="protein sequence ID" value="QYO76012.1"/>
    <property type="molecule type" value="Genomic_DNA"/>
</dbReference>
<sequence length="256" mass="27527">MDWVNLVWLLLLAGAAAYVQTLTGFAFGLLMMAGVGMLNLIPLTDAAVVVGILTLVNAVQMLARGWREVAWDQFRLIIGPSLVLLFGGYFLLEYLADTNLDGLRLTLGLVIIVASIQLSLQPHPRKQLSRPQSFVVAGGLAGILGGMFSTAGPPLIYHMYRQPLPHAAIRQTLVLVFAINAMLRLVLVVGSGNWPGQTALWGVVAAPAVMALTYAARRWPPPLSPLAMRRVAFFLLLLSGVFLAIPALLNLIGVSP</sequence>
<dbReference type="RefSeq" id="WP_220304505.1">
    <property type="nucleotide sequence ID" value="NZ_CP080590.1"/>
</dbReference>
<evidence type="ECO:0000256" key="2">
    <source>
        <dbReference type="ARBA" id="ARBA00022692"/>
    </source>
</evidence>
<feature type="transmembrane region" description="Helical" evidence="5">
    <location>
        <begin position="168"/>
        <end position="187"/>
    </location>
</feature>
<feature type="transmembrane region" description="Helical" evidence="5">
    <location>
        <begin position="102"/>
        <end position="120"/>
    </location>
</feature>
<keyword evidence="7" id="KW-1185">Reference proteome</keyword>
<keyword evidence="2 5" id="KW-0812">Transmembrane</keyword>
<gene>
    <name evidence="6" type="ORF">K1X15_15485</name>
</gene>
<feature type="transmembrane region" description="Helical" evidence="5">
    <location>
        <begin position="27"/>
        <end position="56"/>
    </location>
</feature>
<evidence type="ECO:0000256" key="1">
    <source>
        <dbReference type="ARBA" id="ARBA00004141"/>
    </source>
</evidence>
<proteinExistence type="inferred from homology"/>
<feature type="transmembrane region" description="Helical" evidence="5">
    <location>
        <begin position="231"/>
        <end position="252"/>
    </location>
</feature>
<accession>A0ABX8WH10</accession>
<keyword evidence="3 5" id="KW-1133">Transmembrane helix</keyword>
<evidence type="ECO:0000313" key="7">
    <source>
        <dbReference type="Proteomes" id="UP000825799"/>
    </source>
</evidence>